<dbReference type="GO" id="GO:0005507">
    <property type="term" value="F:copper ion binding"/>
    <property type="evidence" value="ECO:0007669"/>
    <property type="project" value="InterPro"/>
</dbReference>
<dbReference type="EMBL" id="JACIJP010000005">
    <property type="protein sequence ID" value="MBB6125139.1"/>
    <property type="molecule type" value="Genomic_DNA"/>
</dbReference>
<keyword evidence="2" id="KW-0862">Zinc</keyword>
<evidence type="ECO:0000256" key="4">
    <source>
        <dbReference type="SAM" id="SignalP"/>
    </source>
</evidence>
<evidence type="ECO:0000256" key="1">
    <source>
        <dbReference type="ARBA" id="ARBA00010457"/>
    </source>
</evidence>
<accession>A0A841J1T4</accession>
<feature type="region of interest" description="Disordered" evidence="3">
    <location>
        <begin position="167"/>
        <end position="188"/>
    </location>
</feature>
<feature type="signal peptide" evidence="4">
    <location>
        <begin position="1"/>
        <end position="25"/>
    </location>
</feature>
<proteinExistence type="inferred from homology"/>
<dbReference type="InterPro" id="IPR001424">
    <property type="entry name" value="SOD_Cu_Zn_dom"/>
</dbReference>
<dbReference type="RefSeq" id="WP_246352017.1">
    <property type="nucleotide sequence ID" value="NZ_JACIJP010000005.1"/>
</dbReference>
<dbReference type="PROSITE" id="PS00332">
    <property type="entry name" value="SOD_CU_ZN_2"/>
    <property type="match status" value="1"/>
</dbReference>
<dbReference type="PROSITE" id="PS00087">
    <property type="entry name" value="SOD_CU_ZN_1"/>
    <property type="match status" value="1"/>
</dbReference>
<dbReference type="SUPFAM" id="SSF49329">
    <property type="entry name" value="Cu,Zn superoxide dismutase-like"/>
    <property type="match status" value="1"/>
</dbReference>
<comment type="function">
    <text evidence="2">Destroys radicals which are normally produced within the cells and which are toxic to biological systems.</text>
</comment>
<dbReference type="InterPro" id="IPR024134">
    <property type="entry name" value="SOD_Cu/Zn_/chaperone"/>
</dbReference>
<feature type="domain" description="Superoxide dismutase copper/zinc binding" evidence="5">
    <location>
        <begin position="54"/>
        <end position="185"/>
    </location>
</feature>
<organism evidence="6 7">
    <name type="scientific">Sphingobium subterraneum</name>
    <dbReference type="NCBI Taxonomy" id="627688"/>
    <lineage>
        <taxon>Bacteria</taxon>
        <taxon>Pseudomonadati</taxon>
        <taxon>Pseudomonadota</taxon>
        <taxon>Alphaproteobacteria</taxon>
        <taxon>Sphingomonadales</taxon>
        <taxon>Sphingomonadaceae</taxon>
        <taxon>Sphingobium</taxon>
    </lineage>
</organism>
<gene>
    <name evidence="6" type="ORF">FHS92_002896</name>
</gene>
<evidence type="ECO:0000313" key="6">
    <source>
        <dbReference type="EMBL" id="MBB6125139.1"/>
    </source>
</evidence>
<keyword evidence="4" id="KW-0732">Signal</keyword>
<keyword evidence="2" id="KW-0186">Copper</keyword>
<dbReference type="CDD" id="cd00305">
    <property type="entry name" value="Cu-Zn_Superoxide_Dismutase"/>
    <property type="match status" value="1"/>
</dbReference>
<evidence type="ECO:0000259" key="5">
    <source>
        <dbReference type="Pfam" id="PF00080"/>
    </source>
</evidence>
<comment type="catalytic activity">
    <reaction evidence="2">
        <text>2 superoxide + 2 H(+) = H2O2 + O2</text>
        <dbReference type="Rhea" id="RHEA:20696"/>
        <dbReference type="ChEBI" id="CHEBI:15378"/>
        <dbReference type="ChEBI" id="CHEBI:15379"/>
        <dbReference type="ChEBI" id="CHEBI:16240"/>
        <dbReference type="ChEBI" id="CHEBI:18421"/>
        <dbReference type="EC" id="1.15.1.1"/>
    </reaction>
</comment>
<feature type="chain" id="PRO_5032965915" description="Superoxide dismutase [Cu-Zn]" evidence="4">
    <location>
        <begin position="26"/>
        <end position="188"/>
    </location>
</feature>
<dbReference type="InterPro" id="IPR018152">
    <property type="entry name" value="SOD_Cu/Zn_BS"/>
</dbReference>
<reference evidence="6 7" key="1">
    <citation type="submission" date="2020-08" db="EMBL/GenBank/DDBJ databases">
        <title>Genomic Encyclopedia of Type Strains, Phase IV (KMG-IV): sequencing the most valuable type-strain genomes for metagenomic binning, comparative biology and taxonomic classification.</title>
        <authorList>
            <person name="Goeker M."/>
        </authorList>
    </citation>
    <scope>NUCLEOTIDE SEQUENCE [LARGE SCALE GENOMIC DNA]</scope>
    <source>
        <strain evidence="6 7">DSM 102255</strain>
    </source>
</reference>
<evidence type="ECO:0000313" key="7">
    <source>
        <dbReference type="Proteomes" id="UP000552700"/>
    </source>
</evidence>
<keyword evidence="7" id="KW-1185">Reference proteome</keyword>
<name>A0A841J1T4_9SPHN</name>
<sequence>MASRMIHHAFFGASLIAAISVPALGTQTLSAMVSPPADRPQATASLLAADGSARGTVTLVQTSDGVDIAVKASGLAPGTHGIHIHTVGSCTPPDFASAGAHWNPTMHQHGVNNPEGPHRGDMPNLIVDAKGIGTMDFSIARATLKGGDAPLLDADGAAVVMHAGPDDMRTDPSGNSGGREACGVITAQ</sequence>
<protein>
    <recommendedName>
        <fullName evidence="2">Superoxide dismutase [Cu-Zn]</fullName>
        <ecNumber evidence="2">1.15.1.1</ecNumber>
    </recommendedName>
</protein>
<dbReference type="EC" id="1.15.1.1" evidence="2"/>
<evidence type="ECO:0000256" key="2">
    <source>
        <dbReference type="RuleBase" id="RU000393"/>
    </source>
</evidence>
<dbReference type="Pfam" id="PF00080">
    <property type="entry name" value="Sod_Cu"/>
    <property type="match status" value="1"/>
</dbReference>
<dbReference type="GO" id="GO:0004784">
    <property type="term" value="F:superoxide dismutase activity"/>
    <property type="evidence" value="ECO:0007669"/>
    <property type="project" value="UniProtKB-EC"/>
</dbReference>
<comment type="cofactor">
    <cofactor evidence="2">
        <name>Cu cation</name>
        <dbReference type="ChEBI" id="CHEBI:23378"/>
    </cofactor>
    <text evidence="2">Binds 1 copper ion per subunit.</text>
</comment>
<comment type="similarity">
    <text evidence="1 2">Belongs to the Cu-Zn superoxide dismutase family.</text>
</comment>
<dbReference type="PANTHER" id="PTHR10003">
    <property type="entry name" value="SUPEROXIDE DISMUTASE CU-ZN -RELATED"/>
    <property type="match status" value="1"/>
</dbReference>
<keyword evidence="2" id="KW-0479">Metal-binding</keyword>
<keyword evidence="2 6" id="KW-0560">Oxidoreductase</keyword>
<dbReference type="InterPro" id="IPR036423">
    <property type="entry name" value="SOD-like_Cu/Zn_dom_sf"/>
</dbReference>
<dbReference type="Proteomes" id="UP000552700">
    <property type="component" value="Unassembled WGS sequence"/>
</dbReference>
<evidence type="ECO:0000256" key="3">
    <source>
        <dbReference type="SAM" id="MobiDB-lite"/>
    </source>
</evidence>
<comment type="caution">
    <text evidence="6">The sequence shown here is derived from an EMBL/GenBank/DDBJ whole genome shotgun (WGS) entry which is preliminary data.</text>
</comment>
<comment type="cofactor">
    <cofactor evidence="2">
        <name>Zn(2+)</name>
        <dbReference type="ChEBI" id="CHEBI:29105"/>
    </cofactor>
    <text evidence="2">Binds 1 zinc ion per subunit.</text>
</comment>
<dbReference type="Gene3D" id="2.60.40.200">
    <property type="entry name" value="Superoxide dismutase, copper/zinc binding domain"/>
    <property type="match status" value="1"/>
</dbReference>
<dbReference type="AlphaFoldDB" id="A0A841J1T4"/>